<dbReference type="Pfam" id="PF20956">
    <property type="entry name" value="DUF4931_C"/>
    <property type="match status" value="1"/>
</dbReference>
<evidence type="ECO:0000259" key="2">
    <source>
        <dbReference type="Pfam" id="PF20956"/>
    </source>
</evidence>
<keyword evidence="4" id="KW-1185">Reference proteome</keyword>
<dbReference type="OrthoDB" id="1803128at2"/>
<gene>
    <name evidence="3" type="ORF">LUCI_2295</name>
</gene>
<protein>
    <recommendedName>
        <fullName evidence="5">DUF4931 domain-containing protein</fullName>
    </recommendedName>
</protein>
<dbReference type="Proteomes" id="UP000277811">
    <property type="component" value="Unassembled WGS sequence"/>
</dbReference>
<organism evidence="3 4">
    <name type="scientific">Lucifera butyrica</name>
    <dbReference type="NCBI Taxonomy" id="1351585"/>
    <lineage>
        <taxon>Bacteria</taxon>
        <taxon>Bacillati</taxon>
        <taxon>Bacillota</taxon>
        <taxon>Negativicutes</taxon>
        <taxon>Veillonellales</taxon>
        <taxon>Veillonellaceae</taxon>
        <taxon>Lucifera</taxon>
    </lineage>
</organism>
<dbReference type="SUPFAM" id="SSF54197">
    <property type="entry name" value="HIT-like"/>
    <property type="match status" value="1"/>
</dbReference>
<evidence type="ECO:0008006" key="5">
    <source>
        <dbReference type="Google" id="ProtNLM"/>
    </source>
</evidence>
<dbReference type="AlphaFoldDB" id="A0A498R6R8"/>
<evidence type="ECO:0000313" key="3">
    <source>
        <dbReference type="EMBL" id="VBB07051.1"/>
    </source>
</evidence>
<sequence>MVDKKHLSFDSILGGTKPITVINSGDICPFCHRDQLEGILAEEGPILFLVNKYPVLQDTYQTVLIETYDCDAELSTYSREHLHKVIRFGVEKWQEMMQSGQFASVLFYKNHGPYSGGTIRHPHMQIVGLKNIDYTPNISRQSLHGEIIDCDTGVELNLTREPQVGFYEFNVRLENLQYIDRMADYIQIVTHYLLHYFNKHCKSYNLFFYQIDGIITVKIMPRFITSPLFIGYGIPQVSCQARQVVKEIQKIYL</sequence>
<name>A0A498R6R8_9FIRM</name>
<reference evidence="3 4" key="1">
    <citation type="submission" date="2018-06" db="EMBL/GenBank/DDBJ databases">
        <authorList>
            <person name="Strepis N."/>
        </authorList>
    </citation>
    <scope>NUCLEOTIDE SEQUENCE [LARGE SCALE GENOMIC DNA]</scope>
    <source>
        <strain evidence="3">LUCI</strain>
    </source>
</reference>
<dbReference type="RefSeq" id="WP_122627999.1">
    <property type="nucleotide sequence ID" value="NZ_UPPP01000071.1"/>
</dbReference>
<accession>A0A498R6R8</accession>
<feature type="domain" description="DUF4931" evidence="1">
    <location>
        <begin position="10"/>
        <end position="132"/>
    </location>
</feature>
<dbReference type="Gene3D" id="3.30.428.10">
    <property type="entry name" value="HIT-like"/>
    <property type="match status" value="1"/>
</dbReference>
<feature type="domain" description="DUF4931" evidence="2">
    <location>
        <begin position="137"/>
        <end position="252"/>
    </location>
</feature>
<proteinExistence type="predicted"/>
<dbReference type="PIRSF" id="PIRSF031505">
    <property type="entry name" value="GalT_short"/>
    <property type="match status" value="1"/>
</dbReference>
<dbReference type="InterPro" id="IPR049285">
    <property type="entry name" value="DUF4931_C"/>
</dbReference>
<dbReference type="InterPro" id="IPR012361">
    <property type="entry name" value="GalT_short"/>
</dbReference>
<dbReference type="InterPro" id="IPR046322">
    <property type="entry name" value="DUF4931"/>
</dbReference>
<evidence type="ECO:0000313" key="4">
    <source>
        <dbReference type="Proteomes" id="UP000277811"/>
    </source>
</evidence>
<evidence type="ECO:0000259" key="1">
    <source>
        <dbReference type="Pfam" id="PF16285"/>
    </source>
</evidence>
<dbReference type="EMBL" id="UPPP01000071">
    <property type="protein sequence ID" value="VBB07051.1"/>
    <property type="molecule type" value="Genomic_DNA"/>
</dbReference>
<dbReference type="InterPro" id="IPR036265">
    <property type="entry name" value="HIT-like_sf"/>
</dbReference>
<dbReference type="Pfam" id="PF16285">
    <property type="entry name" value="DUF4931_N"/>
    <property type="match status" value="1"/>
</dbReference>